<organism evidence="10 11">
    <name type="scientific">Tremblaya princeps</name>
    <dbReference type="NCBI Taxonomy" id="189385"/>
    <lineage>
        <taxon>Bacteria</taxon>
        <taxon>Pseudomonadati</taxon>
        <taxon>Pseudomonadota</taxon>
        <taxon>Betaproteobacteria</taxon>
        <taxon>Candidatus Tremblayella</taxon>
    </lineage>
</organism>
<dbReference type="InterPro" id="IPR040982">
    <property type="entry name" value="DNA_pol3_finger"/>
</dbReference>
<keyword evidence="4 10" id="KW-0548">Nucleotidyltransferase</keyword>
<dbReference type="Gene3D" id="3.20.20.140">
    <property type="entry name" value="Metal-dependent hydrolases"/>
    <property type="match status" value="1"/>
</dbReference>
<keyword evidence="5" id="KW-0235">DNA replication</keyword>
<name>A0A143WQU9_TREPR</name>
<dbReference type="Pfam" id="PF17657">
    <property type="entry name" value="DNA_pol3_finger"/>
    <property type="match status" value="1"/>
</dbReference>
<dbReference type="Proteomes" id="UP000075242">
    <property type="component" value="Chromosome I"/>
</dbReference>
<evidence type="ECO:0000259" key="9">
    <source>
        <dbReference type="SMART" id="SM00481"/>
    </source>
</evidence>
<reference evidence="11" key="1">
    <citation type="submission" date="2016-01" db="EMBL/GenBank/DDBJ databases">
        <authorList>
            <person name="Husnik F."/>
        </authorList>
    </citation>
    <scope>NUCLEOTIDE SEQUENCE [LARGE SCALE GENOMIC DNA]</scope>
</reference>
<dbReference type="InterPro" id="IPR029460">
    <property type="entry name" value="DNAPol_HHH"/>
</dbReference>
<dbReference type="Gene3D" id="1.10.150.870">
    <property type="match status" value="1"/>
</dbReference>
<dbReference type="NCBIfam" id="NF004226">
    <property type="entry name" value="PRK05673.1"/>
    <property type="match status" value="1"/>
</dbReference>
<dbReference type="EC" id="2.7.7.7" evidence="1"/>
<dbReference type="EMBL" id="LN999011">
    <property type="protein sequence ID" value="CUX76680.1"/>
    <property type="molecule type" value="Genomic_DNA"/>
</dbReference>
<dbReference type="Gene3D" id="1.10.10.1600">
    <property type="entry name" value="Bacterial DNA polymerase III alpha subunit, thumb domain"/>
    <property type="match status" value="1"/>
</dbReference>
<evidence type="ECO:0000313" key="10">
    <source>
        <dbReference type="EMBL" id="CUX76680.1"/>
    </source>
</evidence>
<dbReference type="InterPro" id="IPR011708">
    <property type="entry name" value="DNA_pol3_alpha_NTPase_dom"/>
</dbReference>
<dbReference type="NCBIfam" id="TIGR00594">
    <property type="entry name" value="polc"/>
    <property type="match status" value="1"/>
</dbReference>
<evidence type="ECO:0000256" key="8">
    <source>
        <dbReference type="SAM" id="MobiDB-lite"/>
    </source>
</evidence>
<gene>
    <name evidence="10" type="primary">dnaE</name>
    <name evidence="10" type="ORF">MHIR_TP00044</name>
</gene>
<dbReference type="Pfam" id="PF02811">
    <property type="entry name" value="PHP"/>
    <property type="match status" value="1"/>
</dbReference>
<evidence type="ECO:0000256" key="5">
    <source>
        <dbReference type="ARBA" id="ARBA00022705"/>
    </source>
</evidence>
<evidence type="ECO:0000313" key="11">
    <source>
        <dbReference type="Proteomes" id="UP000075242"/>
    </source>
</evidence>
<evidence type="ECO:0000256" key="7">
    <source>
        <dbReference type="ARBA" id="ARBA00049244"/>
    </source>
</evidence>
<dbReference type="AlphaFoldDB" id="A0A143WQU9"/>
<protein>
    <recommendedName>
        <fullName evidence="2">DNA polymerase III subunit alpha</fullName>
        <ecNumber evidence="1">2.7.7.7</ecNumber>
    </recommendedName>
</protein>
<evidence type="ECO:0000256" key="2">
    <source>
        <dbReference type="ARBA" id="ARBA00019114"/>
    </source>
</evidence>
<dbReference type="InterPro" id="IPR004013">
    <property type="entry name" value="PHP_dom"/>
</dbReference>
<accession>A0A143WQU9</accession>
<keyword evidence="6" id="KW-0239">DNA-directed DNA polymerase</keyword>
<dbReference type="Pfam" id="PF14579">
    <property type="entry name" value="HHH_6"/>
    <property type="match status" value="1"/>
</dbReference>
<evidence type="ECO:0000256" key="3">
    <source>
        <dbReference type="ARBA" id="ARBA00022679"/>
    </source>
</evidence>
<proteinExistence type="predicted"/>
<dbReference type="InterPro" id="IPR003141">
    <property type="entry name" value="Pol/His_phosphatase_N"/>
</dbReference>
<evidence type="ECO:0000256" key="1">
    <source>
        <dbReference type="ARBA" id="ARBA00012417"/>
    </source>
</evidence>
<evidence type="ECO:0000256" key="6">
    <source>
        <dbReference type="ARBA" id="ARBA00022932"/>
    </source>
</evidence>
<dbReference type="Pfam" id="PF07733">
    <property type="entry name" value="DNA_pol3_alpha"/>
    <property type="match status" value="1"/>
</dbReference>
<dbReference type="InterPro" id="IPR041931">
    <property type="entry name" value="DNA_pol3_alpha_thumb_dom"/>
</dbReference>
<dbReference type="SMART" id="SM00481">
    <property type="entry name" value="POLIIIAc"/>
    <property type="match status" value="1"/>
</dbReference>
<dbReference type="InterPro" id="IPR004805">
    <property type="entry name" value="DnaE2/DnaE/PolC"/>
</dbReference>
<evidence type="ECO:0000256" key="4">
    <source>
        <dbReference type="ARBA" id="ARBA00022695"/>
    </source>
</evidence>
<dbReference type="PATRIC" id="fig|189385.8.peg.54"/>
<dbReference type="GO" id="GO:0008408">
    <property type="term" value="F:3'-5' exonuclease activity"/>
    <property type="evidence" value="ECO:0007669"/>
    <property type="project" value="InterPro"/>
</dbReference>
<sequence length="1092" mass="120129">MGLKPRASVPRRSAAETEGSAMAPKGGYHFADFVHLRMHSEYSMHDGMVRVEDAVREARADMQCALALTDLNNVCGAVKFYKAAVRSCVKPIVGCHLLLRGAYGETSSILALARGGLGFRNLCQILTSAWYNAATCMEARVDVRWLNENPRILQGIVVLSGALYGPAGQHIVAGNARAARRAVDDWLSITQGSFYLELQRCGHGGTEAYIHRALELSIAARVPVVATHPIQFMAPSDYPLHCVRCIMAAAPACSGERAEFTKEQHFKSRESMSRLFQDIPSALANTCSIARMCNLSMEVGRIRRPVYAECSHTFEADLLACSLGEGMRARLAEGRIPRRTDLRRVYAARIEDEYSIVAGMGFCGYFLVVADFVRWAKARGIPVGPGRGSGAGSLMAYVLGITDIDPIAHGLLFERFLNPERVSMPDIDIDFCQEGRDRVVQYVSRRYGYCRVAHITTFGTMAARAAVREAARAIGVSYAVSDGIARLVPIRPACRVTIQDSLKEVRALRARYASEADVRLLVDTAARMEGLVRSMAVHAGGVIISPTDIQDLCPLYPQSSSVVPVSQLDKDDVESLGLVKFDFLGLTTLTILSCAACGIARGRAVGTHAMRGIPYDAAAFGLLQAADTIAVFQLEGVGMQEALRSAVPDRLGDIIALIALYRPGPMHLVRSYCRRKHGIEEARIVDEQLRPILGETYGVMVYQEQVMRIAQAIGGYTPGEADLLRRVMSRKQPADMAAHRISFVLGAARLGICGTSAVTVFAHMEKFASYGFNKSHAAAYATLSYQTAWVKARHPVEFIAANMSWSLGDYERIRRLRLDSARRGVLLLPPDVNRPAYRFTPMFYRWHRVRGAIVYGLGAVKSSGDAAVRDIARCREDRPFVGLSDFLARINSRVVKRSTIECLVKAGAFLYVNTEDRLVMLERLHAIPHAMSYSTALHCAAAHGNERALSDNRVVYYVATECKSSTQLQHEREALGYFFSYHPFGNYRAAARRMAPMGIEAVRRRARMYARHIICGVVVSVGVRVGQVGKRGVLVLEDDTDYCLVHCAVREVHVPLRICSAVVVTGRVSISNDRERMSLTAVSMGALVRCVR</sequence>
<dbReference type="GO" id="GO:0006260">
    <property type="term" value="P:DNA replication"/>
    <property type="evidence" value="ECO:0007669"/>
    <property type="project" value="UniProtKB-KW"/>
</dbReference>
<dbReference type="PANTHER" id="PTHR32294:SF0">
    <property type="entry name" value="DNA POLYMERASE III SUBUNIT ALPHA"/>
    <property type="match status" value="1"/>
</dbReference>
<dbReference type="GO" id="GO:0003887">
    <property type="term" value="F:DNA-directed DNA polymerase activity"/>
    <property type="evidence" value="ECO:0007669"/>
    <property type="project" value="UniProtKB-KW"/>
</dbReference>
<feature type="region of interest" description="Disordered" evidence="8">
    <location>
        <begin position="1"/>
        <end position="21"/>
    </location>
</feature>
<keyword evidence="3 10" id="KW-0808">Transferase</keyword>
<dbReference type="PANTHER" id="PTHR32294">
    <property type="entry name" value="DNA POLYMERASE III SUBUNIT ALPHA"/>
    <property type="match status" value="1"/>
</dbReference>
<comment type="catalytic activity">
    <reaction evidence="7">
        <text>DNA(n) + a 2'-deoxyribonucleoside 5'-triphosphate = DNA(n+1) + diphosphate</text>
        <dbReference type="Rhea" id="RHEA:22508"/>
        <dbReference type="Rhea" id="RHEA-COMP:17339"/>
        <dbReference type="Rhea" id="RHEA-COMP:17340"/>
        <dbReference type="ChEBI" id="CHEBI:33019"/>
        <dbReference type="ChEBI" id="CHEBI:61560"/>
        <dbReference type="ChEBI" id="CHEBI:173112"/>
        <dbReference type="EC" id="2.7.7.7"/>
    </reaction>
</comment>
<feature type="domain" description="Polymerase/histidinol phosphatase N-terminal" evidence="9">
    <location>
        <begin position="34"/>
        <end position="101"/>
    </location>
</feature>